<reference evidence="1 2" key="1">
    <citation type="journal article" date="2017" name="Int. J. Food Microbiol.">
        <title>Investigating the biocontrol and anti-biofilm potential of a three phage cocktail against Cronobacter sakazakii in different brands of infant formula.</title>
        <authorList>
            <person name="Endersen L."/>
            <person name="Buttimer C."/>
            <person name="Nevin E."/>
            <person name="Coffey A."/>
            <person name="Neve H."/>
            <person name="Oliveira H."/>
            <person name="Lavigne R."/>
            <person name="O'Mahony J."/>
        </authorList>
    </citation>
    <scope>NUCLEOTIDE SEQUENCE [LARGE SCALE GENOMIC DNA]</scope>
</reference>
<evidence type="ECO:0000313" key="1">
    <source>
        <dbReference type="EMBL" id="AOG16225.1"/>
    </source>
</evidence>
<dbReference type="EMBL" id="KX431559">
    <property type="protein sequence ID" value="AOG16225.1"/>
    <property type="molecule type" value="Genomic_DNA"/>
</dbReference>
<evidence type="ECO:0000313" key="2">
    <source>
        <dbReference type="Proteomes" id="UP000223496"/>
    </source>
</evidence>
<organism evidence="1 2">
    <name type="scientific">Cronobacter phage vB_CsaM_leB</name>
    <dbReference type="NCBI Taxonomy" id="1885242"/>
    <lineage>
        <taxon>Viruses</taxon>
        <taxon>Duplodnaviria</taxon>
        <taxon>Heunggongvirae</taxon>
        <taxon>Uroviricota</taxon>
        <taxon>Caudoviricetes</taxon>
        <taxon>Pantevenvirales</taxon>
        <taxon>Straboviridae</taxon>
        <taxon>Pseudotevenvirus</taxon>
        <taxon>Pseudotevenvirus leb</taxon>
    </lineage>
</organism>
<name>A0A1W5N0L9_9CAUD</name>
<proteinExistence type="predicted"/>
<accession>A0A1W5N0L9</accession>
<keyword evidence="2" id="KW-1185">Reference proteome</keyword>
<gene>
    <name evidence="1" type="ORF">B_099</name>
</gene>
<sequence>MQITKELEGKVIVLVNEDRLAQLGNGGEKLPADALESLSKMRVMCVTDGWVTCLPLNDEDKAVYDAQADSWDIEVPLVNIEVEECYEIEK</sequence>
<dbReference type="Proteomes" id="UP000223496">
    <property type="component" value="Segment"/>
</dbReference>
<protein>
    <submittedName>
        <fullName evidence="1">Uncharacterized protein</fullName>
    </submittedName>
</protein>